<evidence type="ECO:0000256" key="1">
    <source>
        <dbReference type="SAM" id="MobiDB-lite"/>
    </source>
</evidence>
<dbReference type="EMBL" id="RHFK02000018">
    <property type="protein sequence ID" value="TWW59938.1"/>
    <property type="molecule type" value="Genomic_DNA"/>
</dbReference>
<feature type="region of interest" description="Disordered" evidence="1">
    <location>
        <begin position="175"/>
        <end position="201"/>
    </location>
</feature>
<keyword evidence="3" id="KW-1185">Reference proteome</keyword>
<dbReference type="Proteomes" id="UP000324091">
    <property type="component" value="Chromosome 5"/>
</dbReference>
<organism evidence="2 3">
    <name type="scientific">Takifugu flavidus</name>
    <name type="common">sansaifugu</name>
    <dbReference type="NCBI Taxonomy" id="433684"/>
    <lineage>
        <taxon>Eukaryota</taxon>
        <taxon>Metazoa</taxon>
        <taxon>Chordata</taxon>
        <taxon>Craniata</taxon>
        <taxon>Vertebrata</taxon>
        <taxon>Euteleostomi</taxon>
        <taxon>Actinopterygii</taxon>
        <taxon>Neopterygii</taxon>
        <taxon>Teleostei</taxon>
        <taxon>Neoteleostei</taxon>
        <taxon>Acanthomorphata</taxon>
        <taxon>Eupercaria</taxon>
        <taxon>Tetraodontiformes</taxon>
        <taxon>Tetradontoidea</taxon>
        <taxon>Tetraodontidae</taxon>
        <taxon>Takifugu</taxon>
    </lineage>
</organism>
<gene>
    <name evidence="2" type="ORF">D4764_05G0000280</name>
</gene>
<comment type="caution">
    <text evidence="2">The sequence shown here is derived from an EMBL/GenBank/DDBJ whole genome shotgun (WGS) entry which is preliminary data.</text>
</comment>
<accession>A0A5C6MZT2</accession>
<feature type="compositionally biased region" description="Basic and acidic residues" evidence="1">
    <location>
        <begin position="177"/>
        <end position="187"/>
    </location>
</feature>
<proteinExistence type="predicted"/>
<evidence type="ECO:0000313" key="3">
    <source>
        <dbReference type="Proteomes" id="UP000324091"/>
    </source>
</evidence>
<sequence length="201" mass="22096">MTLEQLTMILRSLCGPHLLVRMPDNIGAPTETTNGVLGDLLPDLDQGITEPLDRLRINLDGPKHRVPEELPADSSHMRVRVRTRRNPGGTQVPKQQRICLPRPPLTHHQTGPAELNLLSSVKSTGRQGPSGQFWWSMANASRALRCQAPVEPQTSRASVVQSQRTPPITLLIGCSQEEPRPKSDDMSSHWSAFAADTPTSP</sequence>
<name>A0A5C6MZT2_9TELE</name>
<dbReference type="AlphaFoldDB" id="A0A5C6MZT2"/>
<evidence type="ECO:0000313" key="2">
    <source>
        <dbReference type="EMBL" id="TWW59938.1"/>
    </source>
</evidence>
<protein>
    <submittedName>
        <fullName evidence="2">Uncharacterized protein</fullName>
    </submittedName>
</protein>
<reference evidence="2 3" key="1">
    <citation type="submission" date="2019-04" db="EMBL/GenBank/DDBJ databases">
        <title>Chromosome genome assembly for Takifugu flavidus.</title>
        <authorList>
            <person name="Xiao S."/>
        </authorList>
    </citation>
    <scope>NUCLEOTIDE SEQUENCE [LARGE SCALE GENOMIC DNA]</scope>
    <source>
        <strain evidence="2">HTHZ2018</strain>
        <tissue evidence="2">Muscle</tissue>
    </source>
</reference>